<organism evidence="2 3">
    <name type="scientific">Clostridium scatologenes</name>
    <dbReference type="NCBI Taxonomy" id="1548"/>
    <lineage>
        <taxon>Bacteria</taxon>
        <taxon>Bacillati</taxon>
        <taxon>Bacillota</taxon>
        <taxon>Clostridia</taxon>
        <taxon>Eubacteriales</taxon>
        <taxon>Clostridiaceae</taxon>
        <taxon>Clostridium</taxon>
    </lineage>
</organism>
<dbReference type="RefSeq" id="WP_029160139.1">
    <property type="nucleotide sequence ID" value="NZ_CP009933.1"/>
</dbReference>
<accession>A0A0E3JSB7</accession>
<feature type="region of interest" description="Disordered" evidence="1">
    <location>
        <begin position="39"/>
        <end position="58"/>
    </location>
</feature>
<proteinExistence type="predicted"/>
<keyword evidence="3" id="KW-1185">Reference proteome</keyword>
<gene>
    <name evidence="2" type="ORF">CSCA_5092</name>
</gene>
<reference evidence="2 3" key="1">
    <citation type="journal article" date="2015" name="J. Biotechnol.">
        <title>Complete genome sequence of a malodorant-producing acetogen, Clostridium scatologenes ATCC 25775(T).</title>
        <authorList>
            <person name="Zhu Z."/>
            <person name="Guo T."/>
            <person name="Zheng H."/>
            <person name="Song T."/>
            <person name="Ouyang P."/>
            <person name="Xie J."/>
        </authorList>
    </citation>
    <scope>NUCLEOTIDE SEQUENCE [LARGE SCALE GENOMIC DNA]</scope>
    <source>
        <strain evidence="2 3">ATCC 25775</strain>
    </source>
</reference>
<dbReference type="KEGG" id="csq:CSCA_5092"/>
<dbReference type="Proteomes" id="UP000033115">
    <property type="component" value="Chromosome"/>
</dbReference>
<evidence type="ECO:0000313" key="3">
    <source>
        <dbReference type="Proteomes" id="UP000033115"/>
    </source>
</evidence>
<dbReference type="HOGENOM" id="CLU_2328833_0_0_9"/>
<protein>
    <submittedName>
        <fullName evidence="2">Uncharacterized protein</fullName>
    </submittedName>
</protein>
<evidence type="ECO:0000256" key="1">
    <source>
        <dbReference type="SAM" id="MobiDB-lite"/>
    </source>
</evidence>
<name>A0A0E3JSB7_CLOSL</name>
<dbReference type="EMBL" id="CP009933">
    <property type="protein sequence ID" value="AKA72217.1"/>
    <property type="molecule type" value="Genomic_DNA"/>
</dbReference>
<dbReference type="AlphaFoldDB" id="A0A0E3JSB7"/>
<evidence type="ECO:0000313" key="2">
    <source>
        <dbReference type="EMBL" id="AKA72217.1"/>
    </source>
</evidence>
<sequence>MNVLDKLVSYINPNAGLRREIARSQSKVIKHFMNTGYSESGASTQKKSMKGWNSLSSSPEEDIDLNLFVLRNRCRGLYNATRGYLIISAGVYVFKYRQ</sequence>
<dbReference type="STRING" id="1548.CSCA_5092"/>